<keyword evidence="4" id="KW-1185">Reference proteome</keyword>
<gene>
    <name evidence="3" type="ORF">BU16DRAFT_567622</name>
</gene>
<dbReference type="PANTHER" id="PTHR16861">
    <property type="entry name" value="GLYCOPROTEIN 38"/>
    <property type="match status" value="1"/>
</dbReference>
<feature type="region of interest" description="Disordered" evidence="1">
    <location>
        <begin position="93"/>
        <end position="164"/>
    </location>
</feature>
<dbReference type="AlphaFoldDB" id="A0A6A6QAH6"/>
<dbReference type="OrthoDB" id="5421765at2759"/>
<name>A0A6A6QAH6_9PEZI</name>
<evidence type="ECO:0000313" key="3">
    <source>
        <dbReference type="EMBL" id="KAF2489448.1"/>
    </source>
</evidence>
<feature type="transmembrane region" description="Helical" evidence="2">
    <location>
        <begin position="173"/>
        <end position="197"/>
    </location>
</feature>
<dbReference type="PANTHER" id="PTHR16861:SF4">
    <property type="entry name" value="SH3 DOMAIN PROTEIN (AFU_ORTHOLOGUE AFUA_1G13610)"/>
    <property type="match status" value="1"/>
</dbReference>
<evidence type="ECO:0000313" key="4">
    <source>
        <dbReference type="Proteomes" id="UP000799750"/>
    </source>
</evidence>
<evidence type="ECO:0000256" key="2">
    <source>
        <dbReference type="SAM" id="Phobius"/>
    </source>
</evidence>
<dbReference type="EMBL" id="MU004199">
    <property type="protein sequence ID" value="KAF2489448.1"/>
    <property type="molecule type" value="Genomic_DNA"/>
</dbReference>
<organism evidence="3 4">
    <name type="scientific">Lophium mytilinum</name>
    <dbReference type="NCBI Taxonomy" id="390894"/>
    <lineage>
        <taxon>Eukaryota</taxon>
        <taxon>Fungi</taxon>
        <taxon>Dikarya</taxon>
        <taxon>Ascomycota</taxon>
        <taxon>Pezizomycotina</taxon>
        <taxon>Dothideomycetes</taxon>
        <taxon>Pleosporomycetidae</taxon>
        <taxon>Mytilinidiales</taxon>
        <taxon>Mytilinidiaceae</taxon>
        <taxon>Lophium</taxon>
    </lineage>
</organism>
<protein>
    <submittedName>
        <fullName evidence="3">Uncharacterized protein</fullName>
    </submittedName>
</protein>
<reference evidence="3" key="1">
    <citation type="journal article" date="2020" name="Stud. Mycol.">
        <title>101 Dothideomycetes genomes: a test case for predicting lifestyles and emergence of pathogens.</title>
        <authorList>
            <person name="Haridas S."/>
            <person name="Albert R."/>
            <person name="Binder M."/>
            <person name="Bloem J."/>
            <person name="Labutti K."/>
            <person name="Salamov A."/>
            <person name="Andreopoulos B."/>
            <person name="Baker S."/>
            <person name="Barry K."/>
            <person name="Bills G."/>
            <person name="Bluhm B."/>
            <person name="Cannon C."/>
            <person name="Castanera R."/>
            <person name="Culley D."/>
            <person name="Daum C."/>
            <person name="Ezra D."/>
            <person name="Gonzalez J."/>
            <person name="Henrissat B."/>
            <person name="Kuo A."/>
            <person name="Liang C."/>
            <person name="Lipzen A."/>
            <person name="Lutzoni F."/>
            <person name="Magnuson J."/>
            <person name="Mondo S."/>
            <person name="Nolan M."/>
            <person name="Ohm R."/>
            <person name="Pangilinan J."/>
            <person name="Park H.-J."/>
            <person name="Ramirez L."/>
            <person name="Alfaro M."/>
            <person name="Sun H."/>
            <person name="Tritt A."/>
            <person name="Yoshinaga Y."/>
            <person name="Zwiers L.-H."/>
            <person name="Turgeon B."/>
            <person name="Goodwin S."/>
            <person name="Spatafora J."/>
            <person name="Crous P."/>
            <person name="Grigoriev I."/>
        </authorList>
    </citation>
    <scope>NUCLEOTIDE SEQUENCE</scope>
    <source>
        <strain evidence="3">CBS 269.34</strain>
    </source>
</reference>
<keyword evidence="2" id="KW-0812">Transmembrane</keyword>
<sequence>MLRLRATTSLDVVSQVGIQAASTTLSTLCSANCAPSVGLVTAVFWPETNVNSTLCGTTQTAGIPCVSLPTPFCEKDRATFVCGFSTSASAGPPATVVETTTTTPTSTPTSSPAFSTSPPAIVASTLTSGTTETSSSSTSSSTTFTNGNVTSPTNTPKPAKTHAVKSNGVTSGAAAGIAIGCLIAGAAIAALVFFFLFKRYKKRQQAQSAAYNHQLGPYNGTVAATPAEKSVPIATATAISPVDALLPQPAEDNAIIGELSIIRTKIKDHAQTYYHTAAVDPVMVDESEFQDVARATGIRSMALCDMLLNPRTRIATIRLFLSYAILSRCGGQGGAGASLLPPEVGLFADTLAGIDGSNAGQLALKSKWHSISATLLSSRYSSKTISDSDPRSHSIAATLTAVDGVLRPFVISPQDDAPRLRNLQSVIQRAASFAFLLFSQPSTFVFQWSAQGKLVVFPALLQTSDENARLLNPPRVFANMETA</sequence>
<evidence type="ECO:0000256" key="1">
    <source>
        <dbReference type="SAM" id="MobiDB-lite"/>
    </source>
</evidence>
<keyword evidence="2" id="KW-1133">Transmembrane helix</keyword>
<proteinExistence type="predicted"/>
<feature type="compositionally biased region" description="Low complexity" evidence="1">
    <location>
        <begin position="93"/>
        <end position="151"/>
    </location>
</feature>
<accession>A0A6A6QAH6</accession>
<dbReference type="Proteomes" id="UP000799750">
    <property type="component" value="Unassembled WGS sequence"/>
</dbReference>
<keyword evidence="2" id="KW-0472">Membrane</keyword>